<keyword evidence="1" id="KW-0723">Serine/threonine-protein kinase</keyword>
<gene>
    <name evidence="3" type="ORF">IAG44_28475</name>
</gene>
<dbReference type="CDD" id="cd16936">
    <property type="entry name" value="HATPase_RsbW-like"/>
    <property type="match status" value="1"/>
</dbReference>
<dbReference type="EMBL" id="CP060828">
    <property type="protein sequence ID" value="QNP72980.1"/>
    <property type="molecule type" value="Genomic_DNA"/>
</dbReference>
<proteinExistence type="predicted"/>
<dbReference type="InterPro" id="IPR003594">
    <property type="entry name" value="HATPase_dom"/>
</dbReference>
<evidence type="ECO:0000313" key="3">
    <source>
        <dbReference type="EMBL" id="QNP72980.1"/>
    </source>
</evidence>
<evidence type="ECO:0000256" key="1">
    <source>
        <dbReference type="ARBA" id="ARBA00022527"/>
    </source>
</evidence>
<dbReference type="PANTHER" id="PTHR35526:SF3">
    <property type="entry name" value="ANTI-SIGMA-F FACTOR RSBW"/>
    <property type="match status" value="1"/>
</dbReference>
<dbReference type="KEGG" id="sroi:IAG44_28475"/>
<evidence type="ECO:0000259" key="2">
    <source>
        <dbReference type="Pfam" id="PF13581"/>
    </source>
</evidence>
<dbReference type="GO" id="GO:0004674">
    <property type="term" value="F:protein serine/threonine kinase activity"/>
    <property type="evidence" value="ECO:0007669"/>
    <property type="project" value="UniProtKB-KW"/>
</dbReference>
<name>A0A7H0IJL4_9ACTN</name>
<dbReference type="InterPro" id="IPR036890">
    <property type="entry name" value="HATPase_C_sf"/>
</dbReference>
<organism evidence="3 4">
    <name type="scientific">Streptomyces roseirectus</name>
    <dbReference type="NCBI Taxonomy" id="2768066"/>
    <lineage>
        <taxon>Bacteria</taxon>
        <taxon>Bacillati</taxon>
        <taxon>Actinomycetota</taxon>
        <taxon>Actinomycetes</taxon>
        <taxon>Kitasatosporales</taxon>
        <taxon>Streptomycetaceae</taxon>
        <taxon>Streptomyces</taxon>
    </lineage>
</organism>
<dbReference type="PANTHER" id="PTHR35526">
    <property type="entry name" value="ANTI-SIGMA-F FACTOR RSBW-RELATED"/>
    <property type="match status" value="1"/>
</dbReference>
<keyword evidence="4" id="KW-1185">Reference proteome</keyword>
<dbReference type="AlphaFoldDB" id="A0A7H0IJL4"/>
<accession>A0A7H0IJL4</accession>
<dbReference type="Pfam" id="PF13581">
    <property type="entry name" value="HATPase_c_2"/>
    <property type="match status" value="1"/>
</dbReference>
<dbReference type="InterPro" id="IPR050267">
    <property type="entry name" value="Anti-sigma-factor_SerPK"/>
</dbReference>
<sequence length="147" mass="16659">MNEHFPPIPVGGPLFPTYCLILTVGTHSPLHIRRIVRTLLKEWGTEEVTDTVELALTELVTNVHRHVPERRCQVLILRQPNAIRVEVTDPSPQLPLFRKGLPLDPESDRGLLLVDALTDKWGTDPIRDLGKTVWFECATPMDLDNMP</sequence>
<reference evidence="3 4" key="1">
    <citation type="submission" date="2020-08" db="EMBL/GenBank/DDBJ databases">
        <title>A novel species.</title>
        <authorList>
            <person name="Gao J."/>
        </authorList>
    </citation>
    <scope>NUCLEOTIDE SEQUENCE [LARGE SCALE GENOMIC DNA]</scope>
    <source>
        <strain evidence="3 4">CRXT-G-22</strain>
    </source>
</reference>
<dbReference type="Proteomes" id="UP000516052">
    <property type="component" value="Chromosome"/>
</dbReference>
<dbReference type="GO" id="GO:0005524">
    <property type="term" value="F:ATP binding"/>
    <property type="evidence" value="ECO:0007669"/>
    <property type="project" value="UniProtKB-KW"/>
</dbReference>
<evidence type="ECO:0000313" key="4">
    <source>
        <dbReference type="Proteomes" id="UP000516052"/>
    </source>
</evidence>
<keyword evidence="1" id="KW-0808">Transferase</keyword>
<keyword evidence="3" id="KW-0547">Nucleotide-binding</keyword>
<protein>
    <submittedName>
        <fullName evidence="3">ATP-binding protein</fullName>
    </submittedName>
</protein>
<dbReference type="Gene3D" id="3.30.565.10">
    <property type="entry name" value="Histidine kinase-like ATPase, C-terminal domain"/>
    <property type="match status" value="1"/>
</dbReference>
<keyword evidence="3" id="KW-0067">ATP-binding</keyword>
<dbReference type="SUPFAM" id="SSF55874">
    <property type="entry name" value="ATPase domain of HSP90 chaperone/DNA topoisomerase II/histidine kinase"/>
    <property type="match status" value="1"/>
</dbReference>
<keyword evidence="1" id="KW-0418">Kinase</keyword>
<feature type="domain" description="Histidine kinase/HSP90-like ATPase" evidence="2">
    <location>
        <begin position="32"/>
        <end position="135"/>
    </location>
</feature>